<protein>
    <submittedName>
        <fullName evidence="2">15026_t:CDS:1</fullName>
    </submittedName>
</protein>
<dbReference type="AlphaFoldDB" id="A0A9N9NKT8"/>
<name>A0A9N9NKT8_FUNMO</name>
<evidence type="ECO:0000256" key="1">
    <source>
        <dbReference type="SAM" id="MobiDB-lite"/>
    </source>
</evidence>
<reference evidence="2" key="1">
    <citation type="submission" date="2021-06" db="EMBL/GenBank/DDBJ databases">
        <authorList>
            <person name="Kallberg Y."/>
            <person name="Tangrot J."/>
            <person name="Rosling A."/>
        </authorList>
    </citation>
    <scope>NUCLEOTIDE SEQUENCE</scope>
    <source>
        <strain evidence="2">87-6 pot B 2015</strain>
    </source>
</reference>
<feature type="region of interest" description="Disordered" evidence="1">
    <location>
        <begin position="1"/>
        <end position="23"/>
    </location>
</feature>
<evidence type="ECO:0000313" key="2">
    <source>
        <dbReference type="EMBL" id="CAG8747241.1"/>
    </source>
</evidence>
<evidence type="ECO:0000313" key="3">
    <source>
        <dbReference type="Proteomes" id="UP000789375"/>
    </source>
</evidence>
<accession>A0A9N9NKT8</accession>
<sequence>RPLTTFNPIIDNNGTQPIRNDNQEGIHNQQNIRFINNEDTLKRIANLPTQVTNDPLIDGFFN</sequence>
<keyword evidence="3" id="KW-1185">Reference proteome</keyword>
<proteinExistence type="predicted"/>
<organism evidence="2 3">
    <name type="scientific">Funneliformis mosseae</name>
    <name type="common">Endomycorrhizal fungus</name>
    <name type="synonym">Glomus mosseae</name>
    <dbReference type="NCBI Taxonomy" id="27381"/>
    <lineage>
        <taxon>Eukaryota</taxon>
        <taxon>Fungi</taxon>
        <taxon>Fungi incertae sedis</taxon>
        <taxon>Mucoromycota</taxon>
        <taxon>Glomeromycotina</taxon>
        <taxon>Glomeromycetes</taxon>
        <taxon>Glomerales</taxon>
        <taxon>Glomeraceae</taxon>
        <taxon>Funneliformis</taxon>
    </lineage>
</organism>
<dbReference type="EMBL" id="CAJVPP010023409">
    <property type="protein sequence ID" value="CAG8747241.1"/>
    <property type="molecule type" value="Genomic_DNA"/>
</dbReference>
<feature type="non-terminal residue" evidence="2">
    <location>
        <position position="1"/>
    </location>
</feature>
<comment type="caution">
    <text evidence="2">The sequence shown here is derived from an EMBL/GenBank/DDBJ whole genome shotgun (WGS) entry which is preliminary data.</text>
</comment>
<gene>
    <name evidence="2" type="ORF">FMOSSE_LOCUS16452</name>
</gene>
<feature type="non-terminal residue" evidence="2">
    <location>
        <position position="62"/>
    </location>
</feature>
<dbReference type="Proteomes" id="UP000789375">
    <property type="component" value="Unassembled WGS sequence"/>
</dbReference>